<dbReference type="InterPro" id="IPR006553">
    <property type="entry name" value="Leu-rich_rpt_Cys-con_subtyp"/>
</dbReference>
<dbReference type="InterPro" id="IPR032675">
    <property type="entry name" value="LRR_dom_sf"/>
</dbReference>
<dbReference type="SMART" id="SM00368">
    <property type="entry name" value="LRR_RI"/>
    <property type="match status" value="5"/>
</dbReference>
<keyword evidence="2" id="KW-0677">Repeat</keyword>
<dbReference type="STRING" id="30732.ENSOMEP00000017409"/>
<dbReference type="AlphaFoldDB" id="A0A3B3CJY8"/>
<dbReference type="GeneTree" id="ENSGT01070000253760"/>
<evidence type="ECO:0000313" key="5">
    <source>
        <dbReference type="Proteomes" id="UP000261560"/>
    </source>
</evidence>
<evidence type="ECO:0000256" key="2">
    <source>
        <dbReference type="ARBA" id="ARBA00022737"/>
    </source>
</evidence>
<protein>
    <recommendedName>
        <fullName evidence="6">NACHT LRR and PYD domain-containing protein</fullName>
    </recommendedName>
</protein>
<dbReference type="PANTHER" id="PTHR24106">
    <property type="entry name" value="NACHT, LRR AND CARD DOMAINS-CONTAINING"/>
    <property type="match status" value="1"/>
</dbReference>
<feature type="region of interest" description="Disordered" evidence="3">
    <location>
        <begin position="358"/>
        <end position="395"/>
    </location>
</feature>
<dbReference type="Ensembl" id="ENSOMET00000026137.1">
    <property type="protein sequence ID" value="ENSOMEP00000017409.1"/>
    <property type="gene ID" value="ENSOMEG00000019091.1"/>
</dbReference>
<dbReference type="InterPro" id="IPR001611">
    <property type="entry name" value="Leu-rich_rpt"/>
</dbReference>
<dbReference type="SMART" id="SM00367">
    <property type="entry name" value="LRR_CC"/>
    <property type="match status" value="3"/>
</dbReference>
<dbReference type="SUPFAM" id="SSF52047">
    <property type="entry name" value="RNI-like"/>
    <property type="match status" value="1"/>
</dbReference>
<organism evidence="4 5">
    <name type="scientific">Oryzias melastigma</name>
    <name type="common">Marine medaka</name>
    <dbReference type="NCBI Taxonomy" id="30732"/>
    <lineage>
        <taxon>Eukaryota</taxon>
        <taxon>Metazoa</taxon>
        <taxon>Chordata</taxon>
        <taxon>Craniata</taxon>
        <taxon>Vertebrata</taxon>
        <taxon>Euteleostomi</taxon>
        <taxon>Actinopterygii</taxon>
        <taxon>Neopterygii</taxon>
        <taxon>Teleostei</taxon>
        <taxon>Neoteleostei</taxon>
        <taxon>Acanthomorphata</taxon>
        <taxon>Ovalentaria</taxon>
        <taxon>Atherinomorphae</taxon>
        <taxon>Beloniformes</taxon>
        <taxon>Adrianichthyidae</taxon>
        <taxon>Oryziinae</taxon>
        <taxon>Oryzias</taxon>
    </lineage>
</organism>
<dbReference type="InterPro" id="IPR051261">
    <property type="entry name" value="NLR"/>
</dbReference>
<evidence type="ECO:0000256" key="3">
    <source>
        <dbReference type="SAM" id="MobiDB-lite"/>
    </source>
</evidence>
<keyword evidence="1" id="KW-0433">Leucine-rich repeat</keyword>
<dbReference type="Proteomes" id="UP000261560">
    <property type="component" value="Unplaced"/>
</dbReference>
<sequence length="395" mass="43811">MSEEILDQLDLDQYNTSDEGKRRLIPAVRNCRKFSSDEETNVQLELHHSLNSSSPVSVFLSLHRIPSPCGLSETDYEIVASALKSNPSHLTELVLSYNKIQDSSLKVLCSGLESPNCRLQTLSSSLKLKGLDSKSFWIFQNLNNFYSLKSLYLSEISSEALVTALKSNPSNLTELDLSCNINFQDSGVLHLCGFLESLDCRLQTLRSVNELNSLKDGQLSLRSYLNTPDGLHTAPEHTLLSDFRLENCSLSDISCVGLVSSLKKNPSNLTELDLSANRDLQDSGVVHLCGFLESPDCRLLWDCSLSKISCDALAAALKSNPSHLTELDLRLNNLQSSDVHQLQDLVESSDSKLQTLRSVEGWSHSEENDDRLQDNSQPIRAAEAPTGEDDRKLLL</sequence>
<evidence type="ECO:0000313" key="4">
    <source>
        <dbReference type="Ensembl" id="ENSOMEP00000017409.1"/>
    </source>
</evidence>
<name>A0A3B3CJY8_ORYME</name>
<dbReference type="Gene3D" id="3.80.10.10">
    <property type="entry name" value="Ribonuclease Inhibitor"/>
    <property type="match status" value="2"/>
</dbReference>
<accession>A0A3B3CJY8</accession>
<keyword evidence="5" id="KW-1185">Reference proteome</keyword>
<reference evidence="4" key="1">
    <citation type="submission" date="2025-08" db="UniProtKB">
        <authorList>
            <consortium name="Ensembl"/>
        </authorList>
    </citation>
    <scope>IDENTIFICATION</scope>
</reference>
<feature type="compositionally biased region" description="Basic and acidic residues" evidence="3">
    <location>
        <begin position="363"/>
        <end position="373"/>
    </location>
</feature>
<evidence type="ECO:0008006" key="6">
    <source>
        <dbReference type="Google" id="ProtNLM"/>
    </source>
</evidence>
<dbReference type="Pfam" id="PF13516">
    <property type="entry name" value="LRR_6"/>
    <property type="match status" value="4"/>
</dbReference>
<dbReference type="PaxDb" id="30732-ENSOMEP00000017409"/>
<proteinExistence type="predicted"/>
<reference evidence="4" key="2">
    <citation type="submission" date="2025-09" db="UniProtKB">
        <authorList>
            <consortium name="Ensembl"/>
        </authorList>
    </citation>
    <scope>IDENTIFICATION</scope>
</reference>
<evidence type="ECO:0000256" key="1">
    <source>
        <dbReference type="ARBA" id="ARBA00022614"/>
    </source>
</evidence>
<dbReference type="OMA" id="CAEINIG"/>